<name>F2BYD4_9FIRM</name>
<dbReference type="PANTHER" id="PTHR21499">
    <property type="entry name" value="ASPARTATE KINASE"/>
    <property type="match status" value="1"/>
</dbReference>
<evidence type="ECO:0000256" key="7">
    <source>
        <dbReference type="ARBA" id="ARBA00022679"/>
    </source>
</evidence>
<feature type="binding site" evidence="14">
    <location>
        <begin position="13"/>
        <end position="16"/>
    </location>
    <ligand>
        <name>ATP</name>
        <dbReference type="ChEBI" id="CHEBI:30616"/>
    </ligand>
</feature>
<dbReference type="InterPro" id="IPR018042">
    <property type="entry name" value="Aspartate_kinase_CS"/>
</dbReference>
<gene>
    <name evidence="19" type="primary">lysC</name>
    <name evidence="19" type="ORF">HMPREF9083_1202</name>
</gene>
<dbReference type="PANTHER" id="PTHR21499:SF3">
    <property type="entry name" value="ASPARTOKINASE"/>
    <property type="match status" value="1"/>
</dbReference>
<dbReference type="GO" id="GO:0019877">
    <property type="term" value="P:diaminopimelate biosynthetic process"/>
    <property type="evidence" value="ECO:0007669"/>
    <property type="project" value="UniProtKB-KW"/>
</dbReference>
<dbReference type="PIRSF" id="PIRSF000726">
    <property type="entry name" value="Asp_kin"/>
    <property type="match status" value="1"/>
</dbReference>
<comment type="similarity">
    <text evidence="5 15">Belongs to the aspartokinase family.</text>
</comment>
<dbReference type="InterPro" id="IPR005260">
    <property type="entry name" value="Asp_kin_monofn"/>
</dbReference>
<dbReference type="GO" id="GO:0005829">
    <property type="term" value="C:cytosol"/>
    <property type="evidence" value="ECO:0007669"/>
    <property type="project" value="TreeGrafter"/>
</dbReference>
<dbReference type="InterPro" id="IPR036393">
    <property type="entry name" value="AceGlu_kinase-like_sf"/>
</dbReference>
<comment type="caution">
    <text evidence="19">The sequence shown here is derived from an EMBL/GenBank/DDBJ whole genome shotgun (WGS) entry which is preliminary data.</text>
</comment>
<dbReference type="GO" id="GO:0004072">
    <property type="term" value="F:aspartate kinase activity"/>
    <property type="evidence" value="ECO:0007669"/>
    <property type="project" value="UniProtKB-EC"/>
</dbReference>
<dbReference type="InterPro" id="IPR054352">
    <property type="entry name" value="ACT_Aspartokinase"/>
</dbReference>
<feature type="binding site" evidence="14">
    <location>
        <position position="190"/>
    </location>
    <ligand>
        <name>ATP</name>
        <dbReference type="ChEBI" id="CHEBI:30616"/>
    </ligand>
</feature>
<dbReference type="GO" id="GO:0009088">
    <property type="term" value="P:threonine biosynthetic process"/>
    <property type="evidence" value="ECO:0007669"/>
    <property type="project" value="UniProtKB-UniPathway"/>
</dbReference>
<dbReference type="GO" id="GO:0009090">
    <property type="term" value="P:homoserine biosynthetic process"/>
    <property type="evidence" value="ECO:0007669"/>
    <property type="project" value="TreeGrafter"/>
</dbReference>
<dbReference type="Gene3D" id="3.30.70.260">
    <property type="match status" value="2"/>
</dbReference>
<dbReference type="InterPro" id="IPR041740">
    <property type="entry name" value="AKii-LysC-BS"/>
</dbReference>
<dbReference type="SUPFAM" id="SSF53633">
    <property type="entry name" value="Carbamate kinase-like"/>
    <property type="match status" value="1"/>
</dbReference>
<evidence type="ECO:0000259" key="18">
    <source>
        <dbReference type="Pfam" id="PF22468"/>
    </source>
</evidence>
<evidence type="ECO:0000256" key="2">
    <source>
        <dbReference type="ARBA" id="ARBA00004766"/>
    </source>
</evidence>
<feature type="binding site" evidence="14">
    <location>
        <position position="53"/>
    </location>
    <ligand>
        <name>substrate</name>
    </ligand>
</feature>
<accession>F2BYD4</accession>
<evidence type="ECO:0000256" key="3">
    <source>
        <dbReference type="ARBA" id="ARBA00004986"/>
    </source>
</evidence>
<evidence type="ECO:0000313" key="20">
    <source>
        <dbReference type="Proteomes" id="UP000003503"/>
    </source>
</evidence>
<dbReference type="NCBIfam" id="NF005155">
    <property type="entry name" value="PRK06635.1-4"/>
    <property type="match status" value="1"/>
</dbReference>
<dbReference type="Gene3D" id="3.40.1160.10">
    <property type="entry name" value="Acetylglutamate kinase-like"/>
    <property type="match status" value="1"/>
</dbReference>
<comment type="catalytic activity">
    <reaction evidence="13 15">
        <text>L-aspartate + ATP = 4-phospho-L-aspartate + ADP</text>
        <dbReference type="Rhea" id="RHEA:23776"/>
        <dbReference type="ChEBI" id="CHEBI:29991"/>
        <dbReference type="ChEBI" id="CHEBI:30616"/>
        <dbReference type="ChEBI" id="CHEBI:57535"/>
        <dbReference type="ChEBI" id="CHEBI:456216"/>
        <dbReference type="EC" id="2.7.2.4"/>
    </reaction>
</comment>
<comment type="pathway">
    <text evidence="4 16">Amino-acid biosynthesis; L-threonine biosynthesis; L-threonine from L-aspartate: step 1/5.</text>
</comment>
<keyword evidence="6 16" id="KW-0028">Amino-acid biosynthesis</keyword>
<keyword evidence="8 14" id="KW-0547">Nucleotide-binding</keyword>
<evidence type="ECO:0000256" key="4">
    <source>
        <dbReference type="ARBA" id="ARBA00005139"/>
    </source>
</evidence>
<dbReference type="InterPro" id="IPR045865">
    <property type="entry name" value="ACT-like_dom_sf"/>
</dbReference>
<evidence type="ECO:0000256" key="6">
    <source>
        <dbReference type="ARBA" id="ARBA00022605"/>
    </source>
</evidence>
<evidence type="ECO:0000256" key="9">
    <source>
        <dbReference type="ARBA" id="ARBA00022777"/>
    </source>
</evidence>
<comment type="pathway">
    <text evidence="3 16">Amino-acid biosynthesis; L-methionine biosynthesis via de novo pathway; L-homoserine from L-aspartate: step 1/3.</text>
</comment>
<feature type="domain" description="Aspartokinase ACT" evidence="18">
    <location>
        <begin position="344"/>
        <end position="402"/>
    </location>
</feature>
<dbReference type="UniPathway" id="UPA00050">
    <property type="reaction ID" value="UER00461"/>
</dbReference>
<keyword evidence="20" id="KW-1185">Reference proteome</keyword>
<dbReference type="GO" id="GO:0005524">
    <property type="term" value="F:ATP binding"/>
    <property type="evidence" value="ECO:0007669"/>
    <property type="project" value="UniProtKB-KW"/>
</dbReference>
<dbReference type="FunFam" id="3.40.1160.10:FF:000002">
    <property type="entry name" value="Aspartokinase"/>
    <property type="match status" value="1"/>
</dbReference>
<dbReference type="InterPro" id="IPR001341">
    <property type="entry name" value="Asp_kinase"/>
</dbReference>
<dbReference type="Pfam" id="PF22468">
    <property type="entry name" value="ACT_9"/>
    <property type="match status" value="1"/>
</dbReference>
<dbReference type="UniPathway" id="UPA00034">
    <property type="reaction ID" value="UER00015"/>
</dbReference>
<comment type="function">
    <text evidence="1">Catalyzes the phosphorylation of the beta-carboxyl group of aspartic acid with ATP to yield 4-phospho-L-aspartate, which is involved in the branched biosynthetic pathway leading to the biosynthesis of amino acids threonine, isoleucine and methionine.</text>
</comment>
<evidence type="ECO:0000256" key="8">
    <source>
        <dbReference type="ARBA" id="ARBA00022741"/>
    </source>
</evidence>
<sequence length="406" mass="44567">MKVGVNVSLYIKKFGGSSVATPEKMIGVAKRVIYEKKENDRIVIVVSAMGNTTDELIKLAGKVTKEKHGREMDVLLATGEQVAISMLAMTFMNLGVSAVSLTGEQAGIFVKGDYGKSFISEINPERVFNELENGNIVIVAGFQGINSNGNVATLGRGGSDATAVALAGAMHADICEIFTDVEGVYSADPRYVHNAVKMKEITNAEMLEMARLGAEVMQPRSVEIGLQYHIPIHVRSTFSQNEGTVIKETCKTKNNKYVVKGVTHDINVSKVLITGFKNEENIIDIIKNELIKNNISADMFIRDNKNIIFTIKHTDLEDAKIILASLKSEKLFDSIVYESNIAKVSVVGMDMLDSENVLSRVIKALDDVDIAVDIAFKTDISISFIILEKNVKDAVQRIHSEFFNNL</sequence>
<dbReference type="eggNOG" id="COG0527">
    <property type="taxonomic scope" value="Bacteria"/>
</dbReference>
<dbReference type="SUPFAM" id="SSF55021">
    <property type="entry name" value="ACT-like"/>
    <property type="match status" value="2"/>
</dbReference>
<dbReference type="NCBIfam" id="TIGR00657">
    <property type="entry name" value="asp_kinases"/>
    <property type="match status" value="1"/>
</dbReference>
<dbReference type="Proteomes" id="UP000003503">
    <property type="component" value="Unassembled WGS sequence"/>
</dbReference>
<evidence type="ECO:0000313" key="19">
    <source>
        <dbReference type="EMBL" id="EGF12455.1"/>
    </source>
</evidence>
<dbReference type="CDD" id="cd04892">
    <property type="entry name" value="ACT_AK-like_2"/>
    <property type="match status" value="1"/>
</dbReference>
<protein>
    <recommendedName>
        <fullName evidence="15">Aspartokinase</fullName>
        <ecNumber evidence="15">2.7.2.4</ecNumber>
    </recommendedName>
</protein>
<evidence type="ECO:0000256" key="14">
    <source>
        <dbReference type="PIRSR" id="PIRSR000726-1"/>
    </source>
</evidence>
<dbReference type="STRING" id="888062.HMPREF9083_1202"/>
<keyword evidence="7 15" id="KW-0808">Transferase</keyword>
<dbReference type="NCBIfam" id="NF005154">
    <property type="entry name" value="PRK06635.1-2"/>
    <property type="match status" value="1"/>
</dbReference>
<dbReference type="InterPro" id="IPR001048">
    <property type="entry name" value="Asp/Glu/Uridylate_kinase"/>
</dbReference>
<evidence type="ECO:0000256" key="16">
    <source>
        <dbReference type="RuleBase" id="RU004249"/>
    </source>
</evidence>
<evidence type="ECO:0000256" key="13">
    <source>
        <dbReference type="ARBA" id="ARBA00047872"/>
    </source>
</evidence>
<evidence type="ECO:0000256" key="12">
    <source>
        <dbReference type="ARBA" id="ARBA00023154"/>
    </source>
</evidence>
<keyword evidence="11" id="KW-0220">Diaminopimelate biosynthesis</keyword>
<dbReference type="EC" id="2.7.2.4" evidence="15"/>
<feature type="domain" description="Aspartate/glutamate/uridylate kinase" evidence="17">
    <location>
        <begin position="12"/>
        <end position="236"/>
    </location>
</feature>
<evidence type="ECO:0000256" key="15">
    <source>
        <dbReference type="RuleBase" id="RU003448"/>
    </source>
</evidence>
<evidence type="ECO:0000256" key="5">
    <source>
        <dbReference type="ARBA" id="ARBA00010122"/>
    </source>
</evidence>
<organism evidence="19 20">
    <name type="scientific">Dialister micraerophilus DSM 19965</name>
    <dbReference type="NCBI Taxonomy" id="888062"/>
    <lineage>
        <taxon>Bacteria</taxon>
        <taxon>Bacillati</taxon>
        <taxon>Bacillota</taxon>
        <taxon>Negativicutes</taxon>
        <taxon>Veillonellales</taxon>
        <taxon>Veillonellaceae</taxon>
        <taxon>Dialister</taxon>
    </lineage>
</organism>
<evidence type="ECO:0000256" key="10">
    <source>
        <dbReference type="ARBA" id="ARBA00022840"/>
    </source>
</evidence>
<dbReference type="HOGENOM" id="CLU_009116_3_2_9"/>
<dbReference type="Pfam" id="PF00696">
    <property type="entry name" value="AA_kinase"/>
    <property type="match status" value="1"/>
</dbReference>
<evidence type="ECO:0000256" key="1">
    <source>
        <dbReference type="ARBA" id="ARBA00003121"/>
    </source>
</evidence>
<evidence type="ECO:0000259" key="17">
    <source>
        <dbReference type="Pfam" id="PF00696"/>
    </source>
</evidence>
<dbReference type="CDD" id="cd04261">
    <property type="entry name" value="AAK_AKii-LysC-BS"/>
    <property type="match status" value="1"/>
</dbReference>
<dbReference type="AlphaFoldDB" id="F2BYD4"/>
<keyword evidence="12" id="KW-0457">Lysine biosynthesis</keyword>
<reference evidence="19 20" key="1">
    <citation type="submission" date="2011-02" db="EMBL/GenBank/DDBJ databases">
        <authorList>
            <person name="Muzny D."/>
            <person name="Qin X."/>
            <person name="Deng J."/>
            <person name="Jiang H."/>
            <person name="Liu Y."/>
            <person name="Qu J."/>
            <person name="Song X.-Z."/>
            <person name="Zhang L."/>
            <person name="Thornton R."/>
            <person name="Coyle M."/>
            <person name="Francisco L."/>
            <person name="Jackson L."/>
            <person name="Javaid M."/>
            <person name="Korchina V."/>
            <person name="Kovar C."/>
            <person name="Mata R."/>
            <person name="Mathew T."/>
            <person name="Ngo R."/>
            <person name="Nguyen L."/>
            <person name="Nguyen N."/>
            <person name="Okwuonu G."/>
            <person name="Ongeri F."/>
            <person name="Pham C."/>
            <person name="Simmons D."/>
            <person name="Wilczek-Boney K."/>
            <person name="Hale W."/>
            <person name="Jakkamsetti A."/>
            <person name="Pham P."/>
            <person name="Ruth R."/>
            <person name="San Lucas F."/>
            <person name="Warren J."/>
            <person name="Zhang J."/>
            <person name="Zhao Z."/>
            <person name="Zhou C."/>
            <person name="Zhu D."/>
            <person name="Lee S."/>
            <person name="Bess C."/>
            <person name="Blankenburg K."/>
            <person name="Forbes L."/>
            <person name="Fu Q."/>
            <person name="Gubbala S."/>
            <person name="Hirani K."/>
            <person name="Jayaseelan J.C."/>
            <person name="Lara F."/>
            <person name="Munidasa M."/>
            <person name="Palculict T."/>
            <person name="Patil S."/>
            <person name="Pu L.-L."/>
            <person name="Saada N."/>
            <person name="Tang L."/>
            <person name="Weissenberger G."/>
            <person name="Zhu Y."/>
            <person name="Hemphill L."/>
            <person name="Shang Y."/>
            <person name="Youmans B."/>
            <person name="Ayvaz T."/>
            <person name="Ross M."/>
            <person name="Santibanez J."/>
            <person name="Aqrawi P."/>
            <person name="Gross S."/>
            <person name="Joshi V."/>
            <person name="Fowler G."/>
            <person name="Nazareth L."/>
            <person name="Reid J."/>
            <person name="Worley K."/>
            <person name="Petrosino J."/>
            <person name="Highlander S."/>
            <person name="Gibbs R."/>
        </authorList>
    </citation>
    <scope>NUCLEOTIDE SEQUENCE [LARGE SCALE GENOMIC DNA]</scope>
    <source>
        <strain evidence="19 20">DSM 19965</strain>
    </source>
</reference>
<dbReference type="EMBL" id="AFBB01000025">
    <property type="protein sequence ID" value="EGF12455.1"/>
    <property type="molecule type" value="Genomic_DNA"/>
</dbReference>
<keyword evidence="10 14" id="KW-0067">ATP-binding</keyword>
<dbReference type="PROSITE" id="PS00324">
    <property type="entry name" value="ASPARTOKINASE"/>
    <property type="match status" value="1"/>
</dbReference>
<feature type="binding site" evidence="14">
    <location>
        <begin position="179"/>
        <end position="180"/>
    </location>
    <ligand>
        <name>ATP</name>
        <dbReference type="ChEBI" id="CHEBI:30616"/>
    </ligand>
</feature>
<comment type="pathway">
    <text evidence="2 16">Amino-acid biosynthesis; L-lysine biosynthesis via DAP pathway; (S)-tetrahydrodipicolinate from L-aspartate: step 1/4.</text>
</comment>
<feature type="binding site" evidence="14">
    <location>
        <position position="80"/>
    </location>
    <ligand>
        <name>substrate</name>
    </ligand>
</feature>
<feature type="binding site" evidence="14">
    <location>
        <position position="185"/>
    </location>
    <ligand>
        <name>ATP</name>
        <dbReference type="ChEBI" id="CHEBI:30616"/>
    </ligand>
</feature>
<keyword evidence="9 15" id="KW-0418">Kinase</keyword>
<proteinExistence type="inferred from homology"/>
<dbReference type="GO" id="GO:0009089">
    <property type="term" value="P:lysine biosynthetic process via diaminopimelate"/>
    <property type="evidence" value="ECO:0007669"/>
    <property type="project" value="UniProtKB-UniPathway"/>
</dbReference>
<evidence type="ECO:0000256" key="11">
    <source>
        <dbReference type="ARBA" id="ARBA00022915"/>
    </source>
</evidence>
<dbReference type="UniPathway" id="UPA00051">
    <property type="reaction ID" value="UER00462"/>
</dbReference>